<dbReference type="PATRIC" id="fig|1280950.3.peg.957"/>
<dbReference type="EMBL" id="ARYK01000001">
    <property type="protein sequence ID" value="KCZ94649.1"/>
    <property type="molecule type" value="Genomic_DNA"/>
</dbReference>
<dbReference type="FunFam" id="1.10.287.1080:FF:000001">
    <property type="entry name" value="Nucleoside triphosphate pyrophosphohydrolase"/>
    <property type="match status" value="1"/>
</dbReference>
<gene>
    <name evidence="6" type="ORF">HJO_04705</name>
</gene>
<dbReference type="RefSeq" id="WP_051618262.1">
    <property type="nucleotide sequence ID" value="NZ_ARYK01000001.1"/>
</dbReference>
<evidence type="ECO:0000256" key="3">
    <source>
        <dbReference type="ARBA" id="ARBA00066372"/>
    </source>
</evidence>
<dbReference type="GO" id="GO:0046061">
    <property type="term" value="P:dATP catabolic process"/>
    <property type="evidence" value="ECO:0007669"/>
    <property type="project" value="TreeGrafter"/>
</dbReference>
<evidence type="ECO:0000313" key="6">
    <source>
        <dbReference type="EMBL" id="KCZ94649.1"/>
    </source>
</evidence>
<evidence type="ECO:0000256" key="4">
    <source>
        <dbReference type="ARBA" id="ARBA00074799"/>
    </source>
</evidence>
<dbReference type="CDD" id="cd11529">
    <property type="entry name" value="NTP-PPase_MazG_Cterm"/>
    <property type="match status" value="1"/>
</dbReference>
<dbReference type="PANTHER" id="PTHR30522:SF0">
    <property type="entry name" value="NUCLEOSIDE TRIPHOSPHATE PYROPHOSPHOHYDROLASE"/>
    <property type="match status" value="1"/>
</dbReference>
<dbReference type="InterPro" id="IPR048011">
    <property type="entry name" value="NTP-PPase_MazG-like_C"/>
</dbReference>
<dbReference type="GO" id="GO:0006950">
    <property type="term" value="P:response to stress"/>
    <property type="evidence" value="ECO:0007669"/>
    <property type="project" value="UniProtKB-ARBA"/>
</dbReference>
<dbReference type="GO" id="GO:0046047">
    <property type="term" value="P:TTP catabolic process"/>
    <property type="evidence" value="ECO:0007669"/>
    <property type="project" value="TreeGrafter"/>
</dbReference>
<evidence type="ECO:0000259" key="5">
    <source>
        <dbReference type="Pfam" id="PF03819"/>
    </source>
</evidence>
<dbReference type="SUPFAM" id="SSF101386">
    <property type="entry name" value="all-alpha NTP pyrophosphatases"/>
    <property type="match status" value="2"/>
</dbReference>
<proteinExistence type="inferred from homology"/>
<dbReference type="Proteomes" id="UP000025171">
    <property type="component" value="Unassembled WGS sequence"/>
</dbReference>
<dbReference type="eggNOG" id="COG3956">
    <property type="taxonomic scope" value="Bacteria"/>
</dbReference>
<name>A0A059FVF1_9PROT</name>
<sequence>MPDESKTKPNSRPAEALGELLEIMARLRDPDGGCPWDLEQDFASIAPYTIEEAYEVSDAIDRGDMAELRDELGDLLFQVVFHSQMASEQGLFDFADVADAIIAKMVRRHPHVFESVDGRSADEQTTAWEVMKARERAAKQSNPDTPSALDGVALALPALLRAEKLQKRAARVGFDWTEAEPIFDKLIEETQEVKDAIASGNRDDIEDEVGDLLFVAANLGRRLGIDPEVALRRANAKFERRFKAMEQTASDNGEDFAGLTLDEQESYWQRVKRAEKA</sequence>
<feature type="domain" description="NTP pyrophosphohydrolase MazG-like" evidence="5">
    <location>
        <begin position="40"/>
        <end position="113"/>
    </location>
</feature>
<dbReference type="InterPro" id="IPR004518">
    <property type="entry name" value="MazG-like_dom"/>
</dbReference>
<protein>
    <recommendedName>
        <fullName evidence="4">Nucleoside triphosphate pyrophosphohydrolase</fullName>
        <ecNumber evidence="3">3.6.1.8</ecNumber>
    </recommendedName>
</protein>
<evidence type="ECO:0000256" key="1">
    <source>
        <dbReference type="ARBA" id="ARBA00052141"/>
    </source>
</evidence>
<comment type="similarity">
    <text evidence="2">Belongs to the nucleoside triphosphate pyrophosphohydrolase family.</text>
</comment>
<dbReference type="Gene3D" id="1.10.287.1080">
    <property type="entry name" value="MazG-like"/>
    <property type="match status" value="2"/>
</dbReference>
<dbReference type="NCBIfam" id="NF007113">
    <property type="entry name" value="PRK09562.1"/>
    <property type="match status" value="1"/>
</dbReference>
<dbReference type="InterPro" id="IPR048015">
    <property type="entry name" value="NTP-PPase_MazG-like_N"/>
</dbReference>
<dbReference type="FunFam" id="1.10.287.1080:FF:000003">
    <property type="entry name" value="Nucleoside triphosphate pyrophosphohydrolase"/>
    <property type="match status" value="1"/>
</dbReference>
<keyword evidence="7" id="KW-1185">Reference proteome</keyword>
<reference evidence="6 7" key="1">
    <citation type="journal article" date="2014" name="Antonie Van Leeuwenhoek">
        <title>Hyphomonas beringensis sp. nov. and Hyphomonas chukchiensis sp. nov., isolated from surface seawater of the Bering Sea and Chukchi Sea.</title>
        <authorList>
            <person name="Li C."/>
            <person name="Lai Q."/>
            <person name="Li G."/>
            <person name="Dong C."/>
            <person name="Wang J."/>
            <person name="Liao Y."/>
            <person name="Shao Z."/>
        </authorList>
    </citation>
    <scope>NUCLEOTIDE SEQUENCE [LARGE SCALE GENOMIC DNA]</scope>
    <source>
        <strain evidence="6 7">MHS-2</strain>
    </source>
</reference>
<dbReference type="STRING" id="1280950.HJO_04705"/>
<dbReference type="GO" id="GO:0006203">
    <property type="term" value="P:dGTP catabolic process"/>
    <property type="evidence" value="ECO:0007669"/>
    <property type="project" value="TreeGrafter"/>
</dbReference>
<dbReference type="GO" id="GO:0046076">
    <property type="term" value="P:dTTP catabolic process"/>
    <property type="evidence" value="ECO:0007669"/>
    <property type="project" value="TreeGrafter"/>
</dbReference>
<dbReference type="Pfam" id="PF03819">
    <property type="entry name" value="MazG"/>
    <property type="match status" value="2"/>
</dbReference>
<dbReference type="InterPro" id="IPR011551">
    <property type="entry name" value="NTP_PyrPHydrolase_MazG"/>
</dbReference>
<evidence type="ECO:0000313" key="7">
    <source>
        <dbReference type="Proteomes" id="UP000025171"/>
    </source>
</evidence>
<comment type="caution">
    <text evidence="6">The sequence shown here is derived from an EMBL/GenBank/DDBJ whole genome shotgun (WGS) entry which is preliminary data.</text>
</comment>
<organism evidence="6 7">
    <name type="scientific">Hyphomonas johnsonii MHS-2</name>
    <dbReference type="NCBI Taxonomy" id="1280950"/>
    <lineage>
        <taxon>Bacteria</taxon>
        <taxon>Pseudomonadati</taxon>
        <taxon>Pseudomonadota</taxon>
        <taxon>Alphaproteobacteria</taxon>
        <taxon>Hyphomonadales</taxon>
        <taxon>Hyphomonadaceae</taxon>
        <taxon>Hyphomonas</taxon>
    </lineage>
</organism>
<accession>A0A059FVF1</accession>
<dbReference type="GO" id="GO:0046052">
    <property type="term" value="P:UTP catabolic process"/>
    <property type="evidence" value="ECO:0007669"/>
    <property type="project" value="TreeGrafter"/>
</dbReference>
<dbReference type="EC" id="3.6.1.8" evidence="3"/>
<dbReference type="GO" id="GO:0046081">
    <property type="term" value="P:dUTP catabolic process"/>
    <property type="evidence" value="ECO:0007669"/>
    <property type="project" value="TreeGrafter"/>
</dbReference>
<dbReference type="AlphaFoldDB" id="A0A059FVF1"/>
<evidence type="ECO:0000256" key="2">
    <source>
        <dbReference type="ARBA" id="ARBA00061115"/>
    </source>
</evidence>
<dbReference type="NCBIfam" id="TIGR00444">
    <property type="entry name" value="mazG"/>
    <property type="match status" value="1"/>
</dbReference>
<feature type="domain" description="NTP pyrophosphohydrolase MazG-like" evidence="5">
    <location>
        <begin position="184"/>
        <end position="243"/>
    </location>
</feature>
<dbReference type="OrthoDB" id="9808939at2"/>
<dbReference type="PANTHER" id="PTHR30522">
    <property type="entry name" value="NUCLEOSIDE TRIPHOSPHATE PYROPHOSPHOHYDROLASE"/>
    <property type="match status" value="1"/>
</dbReference>
<dbReference type="GO" id="GO:0047693">
    <property type="term" value="F:ATP diphosphatase activity"/>
    <property type="evidence" value="ECO:0007669"/>
    <property type="project" value="UniProtKB-EC"/>
</dbReference>
<dbReference type="CDD" id="cd11528">
    <property type="entry name" value="NTP-PPase_MazG_Nterm"/>
    <property type="match status" value="1"/>
</dbReference>
<comment type="catalytic activity">
    <reaction evidence="1">
        <text>ATP + H2O = AMP + diphosphate + H(+)</text>
        <dbReference type="Rhea" id="RHEA:14245"/>
        <dbReference type="ChEBI" id="CHEBI:15377"/>
        <dbReference type="ChEBI" id="CHEBI:15378"/>
        <dbReference type="ChEBI" id="CHEBI:30616"/>
        <dbReference type="ChEBI" id="CHEBI:33019"/>
        <dbReference type="ChEBI" id="CHEBI:456215"/>
        <dbReference type="EC" id="3.6.1.8"/>
    </reaction>
</comment>